<sequence length="259" mass="28253">MTVAVDVIPYERHEGDDERSMWICRFGPAEPGGWGLHRHEQHQIAWVSEGLTTAVVEGRTWVLPPTRALFVPAHAAHDVVNRPPAALHCLYVWPHACPLDWTAPTVIGVGPLLRELMLALSGPALQAVEESARTLFFGLVGAVTDPGVAVPLPDDRRARAVAQWLVSRPDDPRGLDELAPAAGTSVSTLRRAFAETGMTFTDWRTQVRLQAALPHLADGMPVAGVARRVGYASLNGFVDAFRRHFGHTPAAHFTRAPDR</sequence>
<dbReference type="InterPro" id="IPR014710">
    <property type="entry name" value="RmlC-like_jellyroll"/>
</dbReference>
<evidence type="ECO:0000313" key="5">
    <source>
        <dbReference type="EMBL" id="SDF32369.1"/>
    </source>
</evidence>
<dbReference type="SUPFAM" id="SSF46689">
    <property type="entry name" value="Homeodomain-like"/>
    <property type="match status" value="1"/>
</dbReference>
<dbReference type="STRING" id="366584.SAMN05216377_104247"/>
<dbReference type="Gene3D" id="1.10.10.60">
    <property type="entry name" value="Homeodomain-like"/>
    <property type="match status" value="1"/>
</dbReference>
<dbReference type="InterPro" id="IPR013096">
    <property type="entry name" value="Cupin_2"/>
</dbReference>
<gene>
    <name evidence="5" type="ORF">SAMN05216377_104247</name>
</gene>
<dbReference type="PROSITE" id="PS00041">
    <property type="entry name" value="HTH_ARAC_FAMILY_1"/>
    <property type="match status" value="1"/>
</dbReference>
<reference evidence="5 6" key="1">
    <citation type="submission" date="2016-10" db="EMBL/GenBank/DDBJ databases">
        <authorList>
            <person name="de Groot N.N."/>
        </authorList>
    </citation>
    <scope>NUCLEOTIDE SEQUENCE [LARGE SCALE GENOMIC DNA]</scope>
    <source>
        <strain evidence="5 6">CGMCC 4.3143</strain>
    </source>
</reference>
<dbReference type="GO" id="GO:0003700">
    <property type="term" value="F:DNA-binding transcription factor activity"/>
    <property type="evidence" value="ECO:0007669"/>
    <property type="project" value="InterPro"/>
</dbReference>
<evidence type="ECO:0000256" key="1">
    <source>
        <dbReference type="ARBA" id="ARBA00023015"/>
    </source>
</evidence>
<proteinExistence type="predicted"/>
<dbReference type="PANTHER" id="PTHR11019">
    <property type="entry name" value="HTH-TYPE TRANSCRIPTIONAL REGULATOR NIMR"/>
    <property type="match status" value="1"/>
</dbReference>
<dbReference type="InterPro" id="IPR009057">
    <property type="entry name" value="Homeodomain-like_sf"/>
</dbReference>
<dbReference type="InterPro" id="IPR018062">
    <property type="entry name" value="HTH_AraC-typ_CS"/>
</dbReference>
<dbReference type="PANTHER" id="PTHR11019:SF199">
    <property type="entry name" value="HTH-TYPE TRANSCRIPTIONAL REGULATOR NIMR"/>
    <property type="match status" value="1"/>
</dbReference>
<dbReference type="EMBL" id="FNBE01000004">
    <property type="protein sequence ID" value="SDF32369.1"/>
    <property type="molecule type" value="Genomic_DNA"/>
</dbReference>
<dbReference type="Pfam" id="PF07883">
    <property type="entry name" value="Cupin_2"/>
    <property type="match status" value="1"/>
</dbReference>
<evidence type="ECO:0000259" key="4">
    <source>
        <dbReference type="PROSITE" id="PS01124"/>
    </source>
</evidence>
<keyword evidence="6" id="KW-1185">Reference proteome</keyword>
<dbReference type="Pfam" id="PF12833">
    <property type="entry name" value="HTH_18"/>
    <property type="match status" value="1"/>
</dbReference>
<keyword evidence="2" id="KW-0238">DNA-binding</keyword>
<dbReference type="GO" id="GO:0043565">
    <property type="term" value="F:sequence-specific DNA binding"/>
    <property type="evidence" value="ECO:0007669"/>
    <property type="project" value="InterPro"/>
</dbReference>
<dbReference type="InterPro" id="IPR018060">
    <property type="entry name" value="HTH_AraC"/>
</dbReference>
<name>A0A1G7K693_PSEOR</name>
<organism evidence="5 6">
    <name type="scientific">Pseudonocardia oroxyli</name>
    <dbReference type="NCBI Taxonomy" id="366584"/>
    <lineage>
        <taxon>Bacteria</taxon>
        <taxon>Bacillati</taxon>
        <taxon>Actinomycetota</taxon>
        <taxon>Actinomycetes</taxon>
        <taxon>Pseudonocardiales</taxon>
        <taxon>Pseudonocardiaceae</taxon>
        <taxon>Pseudonocardia</taxon>
    </lineage>
</organism>
<dbReference type="CDD" id="cd06124">
    <property type="entry name" value="cupin_NimR-like_N"/>
    <property type="match status" value="1"/>
</dbReference>
<keyword evidence="1" id="KW-0805">Transcription regulation</keyword>
<evidence type="ECO:0000256" key="3">
    <source>
        <dbReference type="ARBA" id="ARBA00023163"/>
    </source>
</evidence>
<evidence type="ECO:0000313" key="6">
    <source>
        <dbReference type="Proteomes" id="UP000198967"/>
    </source>
</evidence>
<dbReference type="OrthoDB" id="2039152at2"/>
<dbReference type="Gene3D" id="2.60.120.10">
    <property type="entry name" value="Jelly Rolls"/>
    <property type="match status" value="1"/>
</dbReference>
<dbReference type="SUPFAM" id="SSF51182">
    <property type="entry name" value="RmlC-like cupins"/>
    <property type="match status" value="1"/>
</dbReference>
<dbReference type="Proteomes" id="UP000198967">
    <property type="component" value="Unassembled WGS sequence"/>
</dbReference>
<accession>A0A1G7K693</accession>
<dbReference type="PROSITE" id="PS01124">
    <property type="entry name" value="HTH_ARAC_FAMILY_2"/>
    <property type="match status" value="1"/>
</dbReference>
<feature type="domain" description="HTH araC/xylS-type" evidence="4">
    <location>
        <begin position="159"/>
        <end position="255"/>
    </location>
</feature>
<dbReference type="InterPro" id="IPR011051">
    <property type="entry name" value="RmlC_Cupin_sf"/>
</dbReference>
<evidence type="ECO:0000256" key="2">
    <source>
        <dbReference type="ARBA" id="ARBA00023125"/>
    </source>
</evidence>
<keyword evidence="3" id="KW-0804">Transcription</keyword>
<dbReference type="SMART" id="SM00342">
    <property type="entry name" value="HTH_ARAC"/>
    <property type="match status" value="1"/>
</dbReference>
<protein>
    <submittedName>
        <fullName evidence="5">Transcriptional regulator, AraC family</fullName>
    </submittedName>
</protein>
<dbReference type="RefSeq" id="WP_093079228.1">
    <property type="nucleotide sequence ID" value="NZ_FNBE01000004.1"/>
</dbReference>
<dbReference type="AlphaFoldDB" id="A0A1G7K693"/>